<gene>
    <name evidence="1" type="ORF">OKA05_07200</name>
</gene>
<sequence length="93" mass="11122">MILNFGDKETEKVFQLLFSRKLPRNIQERAYHKLVAIHEAESLENLRQPPGNRLEALRGDFEGFHSIRINDQWRIVFRWEGKDASEVRITDYH</sequence>
<dbReference type="PANTHER" id="PTHR40266">
    <property type="entry name" value="TOXIN HIGB-1"/>
    <property type="match status" value="1"/>
</dbReference>
<proteinExistence type="predicted"/>
<dbReference type="Proteomes" id="UP001320876">
    <property type="component" value="Unassembled WGS sequence"/>
</dbReference>
<dbReference type="SUPFAM" id="SSF143011">
    <property type="entry name" value="RelE-like"/>
    <property type="match status" value="1"/>
</dbReference>
<protein>
    <submittedName>
        <fullName evidence="1">Type II toxin-antitoxin system RelE/ParE family toxin</fullName>
    </submittedName>
</protein>
<accession>A0ABT3GFD4</accession>
<dbReference type="EMBL" id="JAPDDT010000002">
    <property type="protein sequence ID" value="MCW1922334.1"/>
    <property type="molecule type" value="Genomic_DNA"/>
</dbReference>
<dbReference type="InterPro" id="IPR007711">
    <property type="entry name" value="HigB-1"/>
</dbReference>
<keyword evidence="2" id="KW-1185">Reference proteome</keyword>
<dbReference type="PANTHER" id="PTHR40266:SF2">
    <property type="entry name" value="TOXIN HIGB-1"/>
    <property type="match status" value="1"/>
</dbReference>
<dbReference type="Gene3D" id="3.30.2310.20">
    <property type="entry name" value="RelE-like"/>
    <property type="match status" value="1"/>
</dbReference>
<comment type="caution">
    <text evidence="1">The sequence shown here is derived from an EMBL/GenBank/DDBJ whole genome shotgun (WGS) entry which is preliminary data.</text>
</comment>
<reference evidence="1 2" key="1">
    <citation type="submission" date="2022-10" db="EMBL/GenBank/DDBJ databases">
        <title>Luteolibacter arcticus strain CCTCC AB 2014275, whole genome shotgun sequencing project.</title>
        <authorList>
            <person name="Zhao G."/>
            <person name="Shen L."/>
        </authorList>
    </citation>
    <scope>NUCLEOTIDE SEQUENCE [LARGE SCALE GENOMIC DNA]</scope>
    <source>
        <strain evidence="1 2">CCTCC AB 2014275</strain>
    </source>
</reference>
<evidence type="ECO:0000313" key="1">
    <source>
        <dbReference type="EMBL" id="MCW1922334.1"/>
    </source>
</evidence>
<name>A0ABT3GFD4_9BACT</name>
<organism evidence="1 2">
    <name type="scientific">Luteolibacter arcticus</name>
    <dbReference type="NCBI Taxonomy" id="1581411"/>
    <lineage>
        <taxon>Bacteria</taxon>
        <taxon>Pseudomonadati</taxon>
        <taxon>Verrucomicrobiota</taxon>
        <taxon>Verrucomicrobiia</taxon>
        <taxon>Verrucomicrobiales</taxon>
        <taxon>Verrucomicrobiaceae</taxon>
        <taxon>Luteolibacter</taxon>
    </lineage>
</organism>
<dbReference type="Pfam" id="PF05015">
    <property type="entry name" value="HigB-like_toxin"/>
    <property type="match status" value="1"/>
</dbReference>
<dbReference type="RefSeq" id="WP_264486443.1">
    <property type="nucleotide sequence ID" value="NZ_JAPDDT010000002.1"/>
</dbReference>
<dbReference type="InterPro" id="IPR035093">
    <property type="entry name" value="RelE/ParE_toxin_dom_sf"/>
</dbReference>
<evidence type="ECO:0000313" key="2">
    <source>
        <dbReference type="Proteomes" id="UP001320876"/>
    </source>
</evidence>